<dbReference type="OrthoDB" id="9798288at2"/>
<organism evidence="2 3">
    <name type="scientific">Ruegeria conchae</name>
    <dbReference type="NCBI Taxonomy" id="981384"/>
    <lineage>
        <taxon>Bacteria</taxon>
        <taxon>Pseudomonadati</taxon>
        <taxon>Pseudomonadota</taxon>
        <taxon>Alphaproteobacteria</taxon>
        <taxon>Rhodobacterales</taxon>
        <taxon>Roseobacteraceae</taxon>
        <taxon>Ruegeria</taxon>
    </lineage>
</organism>
<dbReference type="InterPro" id="IPR014710">
    <property type="entry name" value="RmlC-like_jellyroll"/>
</dbReference>
<dbReference type="InterPro" id="IPR039935">
    <property type="entry name" value="YML079W-like"/>
</dbReference>
<evidence type="ECO:0000259" key="1">
    <source>
        <dbReference type="Pfam" id="PF06172"/>
    </source>
</evidence>
<gene>
    <name evidence="2" type="ORF">CLV75_0852</name>
</gene>
<evidence type="ECO:0000313" key="2">
    <source>
        <dbReference type="EMBL" id="RLK10865.1"/>
    </source>
</evidence>
<dbReference type="SUPFAM" id="SSF51182">
    <property type="entry name" value="RmlC-like cupins"/>
    <property type="match status" value="1"/>
</dbReference>
<dbReference type="InterPro" id="IPR009327">
    <property type="entry name" value="Cupin_DUF985"/>
</dbReference>
<comment type="caution">
    <text evidence="2">The sequence shown here is derived from an EMBL/GenBank/DDBJ whole genome shotgun (WGS) entry which is preliminary data.</text>
</comment>
<dbReference type="CDD" id="cd06121">
    <property type="entry name" value="cupin_YML079wp"/>
    <property type="match status" value="1"/>
</dbReference>
<feature type="domain" description="DUF985" evidence="1">
    <location>
        <begin position="4"/>
        <end position="130"/>
    </location>
</feature>
<proteinExistence type="predicted"/>
<sequence>MNPQDIINHLDLQPHPEGGWFKETWRADNSGRATGTCIYFLLTEDQSSHWHKVDATEIWLYHSGAPLTLSISATDAGPAIAYTLTPDLANGAPQLIVPKGYWQAARSTGAYTLVSCTVSPGFEFEGFELAEPDFDIPAK</sequence>
<dbReference type="InterPro" id="IPR011051">
    <property type="entry name" value="RmlC_Cupin_sf"/>
</dbReference>
<protein>
    <recommendedName>
        <fullName evidence="1">DUF985 domain-containing protein</fullName>
    </recommendedName>
</protein>
<dbReference type="RefSeq" id="WP_010440502.1">
    <property type="nucleotide sequence ID" value="NZ_AEYW01000006.1"/>
</dbReference>
<name>A0A497ZZ21_9RHOB</name>
<dbReference type="PANTHER" id="PTHR33387">
    <property type="entry name" value="RMLC-LIKE JELLY ROLL FOLD PROTEIN"/>
    <property type="match status" value="1"/>
</dbReference>
<reference evidence="2 3" key="1">
    <citation type="submission" date="2018-10" db="EMBL/GenBank/DDBJ databases">
        <title>Genomic Encyclopedia of Archaeal and Bacterial Type Strains, Phase II (KMG-II): from individual species to whole genera.</title>
        <authorList>
            <person name="Goeker M."/>
        </authorList>
    </citation>
    <scope>NUCLEOTIDE SEQUENCE [LARGE SCALE GENOMIC DNA]</scope>
    <source>
        <strain evidence="2 3">DSM 29317</strain>
    </source>
</reference>
<dbReference type="Gene3D" id="2.60.120.10">
    <property type="entry name" value="Jelly Rolls"/>
    <property type="match status" value="1"/>
</dbReference>
<dbReference type="PANTHER" id="PTHR33387:SF3">
    <property type="entry name" value="DUF985 DOMAIN-CONTAINING PROTEIN"/>
    <property type="match status" value="1"/>
</dbReference>
<dbReference type="Proteomes" id="UP000271700">
    <property type="component" value="Unassembled WGS sequence"/>
</dbReference>
<dbReference type="AlphaFoldDB" id="A0A497ZZ21"/>
<keyword evidence="3" id="KW-1185">Reference proteome</keyword>
<evidence type="ECO:0000313" key="3">
    <source>
        <dbReference type="Proteomes" id="UP000271700"/>
    </source>
</evidence>
<accession>A0A497ZZ21</accession>
<dbReference type="Pfam" id="PF06172">
    <property type="entry name" value="Cupin_5"/>
    <property type="match status" value="1"/>
</dbReference>
<dbReference type="EMBL" id="RCCT01000001">
    <property type="protein sequence ID" value="RLK10865.1"/>
    <property type="molecule type" value="Genomic_DNA"/>
</dbReference>